<keyword evidence="6" id="KW-0012">Acyltransferase</keyword>
<name>A0A7R9EZU8_9NEOP</name>
<dbReference type="GO" id="GO:0005509">
    <property type="term" value="F:calcium ion binding"/>
    <property type="evidence" value="ECO:0007669"/>
    <property type="project" value="InterPro"/>
</dbReference>
<evidence type="ECO:0000256" key="4">
    <source>
        <dbReference type="ARBA" id="ARBA00023098"/>
    </source>
</evidence>
<sequence>MKLLWLTLTQVQSSCEIEFLPVYTPNTAEKEDPKLYANNVRQLMAKALGIPVSDYTYDDCRLMTRAKQMNLPCAPCLVEVHRLRTKLGLTQKTVEEDLSKTPQLATICEGGISYQQFAHILGVCPKEEALQHLFKIYDKESNNSMDFREYLLGVLAISRVSNASEMLQLAFQLFDSNRKGELTLPDATQALLHSTSMSPEDVHSMFTKIDTNLRGYITFVWYRRARGGVVLSLVSACTWWCSSQSGIGVHVVVLYSVWYRRARGGVVLSLVSACTWWCSSQSGIGVHVVVSYSVWYRRARGGVVLSLVSACTWWCCTQSGIGVHLMVLFSLCA</sequence>
<keyword evidence="3" id="KW-1133">Transmembrane helix</keyword>
<protein>
    <recommendedName>
        <fullName evidence="7">EF-hand domain-containing protein</fullName>
    </recommendedName>
</protein>
<dbReference type="PANTHER" id="PTHR23063:SF52">
    <property type="entry name" value="LYSOPHOSPHATIDYLCHOLINE ACYLTRANSFERASE"/>
    <property type="match status" value="1"/>
</dbReference>
<feature type="domain" description="EF-hand" evidence="7">
    <location>
        <begin position="162"/>
        <end position="197"/>
    </location>
</feature>
<dbReference type="GO" id="GO:0006629">
    <property type="term" value="P:lipid metabolic process"/>
    <property type="evidence" value="ECO:0007669"/>
    <property type="project" value="UniProtKB-KW"/>
</dbReference>
<evidence type="ECO:0000256" key="1">
    <source>
        <dbReference type="ARBA" id="ARBA00022679"/>
    </source>
</evidence>
<dbReference type="InterPro" id="IPR011992">
    <property type="entry name" value="EF-hand-dom_pair"/>
</dbReference>
<keyword evidence="1" id="KW-0808">Transferase</keyword>
<dbReference type="EMBL" id="OD566521">
    <property type="protein sequence ID" value="CAD7444146.1"/>
    <property type="molecule type" value="Genomic_DNA"/>
</dbReference>
<evidence type="ECO:0000313" key="8">
    <source>
        <dbReference type="EMBL" id="CAD7444146.1"/>
    </source>
</evidence>
<dbReference type="GO" id="GO:0042171">
    <property type="term" value="F:lysophosphatidic acid acyltransferase activity"/>
    <property type="evidence" value="ECO:0007669"/>
    <property type="project" value="TreeGrafter"/>
</dbReference>
<evidence type="ECO:0000259" key="7">
    <source>
        <dbReference type="PROSITE" id="PS50222"/>
    </source>
</evidence>
<gene>
    <name evidence="8" type="ORF">TBIB3V08_LOCUS6532</name>
</gene>
<dbReference type="AlphaFoldDB" id="A0A7R9EZU8"/>
<proteinExistence type="predicted"/>
<dbReference type="Gene3D" id="1.10.238.10">
    <property type="entry name" value="EF-hand"/>
    <property type="match status" value="1"/>
</dbReference>
<keyword evidence="2" id="KW-0812">Transmembrane</keyword>
<organism evidence="8">
    <name type="scientific">Timema bartmani</name>
    <dbReference type="NCBI Taxonomy" id="61472"/>
    <lineage>
        <taxon>Eukaryota</taxon>
        <taxon>Metazoa</taxon>
        <taxon>Ecdysozoa</taxon>
        <taxon>Arthropoda</taxon>
        <taxon>Hexapoda</taxon>
        <taxon>Insecta</taxon>
        <taxon>Pterygota</taxon>
        <taxon>Neoptera</taxon>
        <taxon>Polyneoptera</taxon>
        <taxon>Phasmatodea</taxon>
        <taxon>Timematodea</taxon>
        <taxon>Timematoidea</taxon>
        <taxon>Timematidae</taxon>
        <taxon>Timema</taxon>
    </lineage>
</organism>
<dbReference type="PANTHER" id="PTHR23063">
    <property type="entry name" value="PHOSPHOLIPID ACYLTRANSFERASE"/>
    <property type="match status" value="1"/>
</dbReference>
<evidence type="ECO:0000256" key="3">
    <source>
        <dbReference type="ARBA" id="ARBA00022989"/>
    </source>
</evidence>
<dbReference type="GO" id="GO:0005783">
    <property type="term" value="C:endoplasmic reticulum"/>
    <property type="evidence" value="ECO:0007669"/>
    <property type="project" value="TreeGrafter"/>
</dbReference>
<evidence type="ECO:0000256" key="5">
    <source>
        <dbReference type="ARBA" id="ARBA00023136"/>
    </source>
</evidence>
<feature type="domain" description="EF-hand" evidence="7">
    <location>
        <begin position="125"/>
        <end position="160"/>
    </location>
</feature>
<dbReference type="SUPFAM" id="SSF47473">
    <property type="entry name" value="EF-hand"/>
    <property type="match status" value="1"/>
</dbReference>
<dbReference type="PROSITE" id="PS50222">
    <property type="entry name" value="EF_HAND_2"/>
    <property type="match status" value="2"/>
</dbReference>
<reference evidence="8" key="1">
    <citation type="submission" date="2020-11" db="EMBL/GenBank/DDBJ databases">
        <authorList>
            <person name="Tran Van P."/>
        </authorList>
    </citation>
    <scope>NUCLEOTIDE SEQUENCE</scope>
</reference>
<evidence type="ECO:0000256" key="2">
    <source>
        <dbReference type="ARBA" id="ARBA00022692"/>
    </source>
</evidence>
<keyword evidence="5" id="KW-0472">Membrane</keyword>
<accession>A0A7R9EZU8</accession>
<keyword evidence="4" id="KW-0443">Lipid metabolism</keyword>
<dbReference type="InterPro" id="IPR002048">
    <property type="entry name" value="EF_hand_dom"/>
</dbReference>
<evidence type="ECO:0000256" key="6">
    <source>
        <dbReference type="ARBA" id="ARBA00023315"/>
    </source>
</evidence>